<gene>
    <name evidence="2" type="ORF">Salat_0970500</name>
</gene>
<keyword evidence="3" id="KW-1185">Reference proteome</keyword>
<dbReference type="EMBL" id="JACGWO010000003">
    <property type="protein sequence ID" value="KAK4432084.1"/>
    <property type="molecule type" value="Genomic_DNA"/>
</dbReference>
<feature type="region of interest" description="Disordered" evidence="1">
    <location>
        <begin position="1"/>
        <end position="25"/>
    </location>
</feature>
<reference evidence="2" key="2">
    <citation type="journal article" date="2024" name="Plant">
        <title>Genomic evolution and insights into agronomic trait innovations of Sesamum species.</title>
        <authorList>
            <person name="Miao H."/>
            <person name="Wang L."/>
            <person name="Qu L."/>
            <person name="Liu H."/>
            <person name="Sun Y."/>
            <person name="Le M."/>
            <person name="Wang Q."/>
            <person name="Wei S."/>
            <person name="Zheng Y."/>
            <person name="Lin W."/>
            <person name="Duan Y."/>
            <person name="Cao H."/>
            <person name="Xiong S."/>
            <person name="Wang X."/>
            <person name="Wei L."/>
            <person name="Li C."/>
            <person name="Ma Q."/>
            <person name="Ju M."/>
            <person name="Zhao R."/>
            <person name="Li G."/>
            <person name="Mu C."/>
            <person name="Tian Q."/>
            <person name="Mei H."/>
            <person name="Zhang T."/>
            <person name="Gao T."/>
            <person name="Zhang H."/>
        </authorList>
    </citation>
    <scope>NUCLEOTIDE SEQUENCE</scope>
    <source>
        <strain evidence="2">3651</strain>
    </source>
</reference>
<feature type="compositionally biased region" description="Basic residues" evidence="1">
    <location>
        <begin position="1"/>
        <end position="20"/>
    </location>
</feature>
<dbReference type="PANTHER" id="PTHR34567">
    <property type="entry name" value="FK506-BINDING-LIKE PROTEIN"/>
    <property type="match status" value="1"/>
</dbReference>
<evidence type="ECO:0000256" key="1">
    <source>
        <dbReference type="SAM" id="MobiDB-lite"/>
    </source>
</evidence>
<proteinExistence type="predicted"/>
<name>A0AAE1YL73_9LAMI</name>
<dbReference type="Proteomes" id="UP001293254">
    <property type="component" value="Unassembled WGS sequence"/>
</dbReference>
<evidence type="ECO:0000313" key="2">
    <source>
        <dbReference type="EMBL" id="KAK4432084.1"/>
    </source>
</evidence>
<accession>A0AAE1YL73</accession>
<protein>
    <submittedName>
        <fullName evidence="2">Uncharacterized protein</fullName>
    </submittedName>
</protein>
<organism evidence="2 3">
    <name type="scientific">Sesamum alatum</name>
    <dbReference type="NCBI Taxonomy" id="300844"/>
    <lineage>
        <taxon>Eukaryota</taxon>
        <taxon>Viridiplantae</taxon>
        <taxon>Streptophyta</taxon>
        <taxon>Embryophyta</taxon>
        <taxon>Tracheophyta</taxon>
        <taxon>Spermatophyta</taxon>
        <taxon>Magnoliopsida</taxon>
        <taxon>eudicotyledons</taxon>
        <taxon>Gunneridae</taxon>
        <taxon>Pentapetalae</taxon>
        <taxon>asterids</taxon>
        <taxon>lamiids</taxon>
        <taxon>Lamiales</taxon>
        <taxon>Pedaliaceae</taxon>
        <taxon>Sesamum</taxon>
    </lineage>
</organism>
<reference evidence="2" key="1">
    <citation type="submission" date="2020-06" db="EMBL/GenBank/DDBJ databases">
        <authorList>
            <person name="Li T."/>
            <person name="Hu X."/>
            <person name="Zhang T."/>
            <person name="Song X."/>
            <person name="Zhang H."/>
            <person name="Dai N."/>
            <person name="Sheng W."/>
            <person name="Hou X."/>
            <person name="Wei L."/>
        </authorList>
    </citation>
    <scope>NUCLEOTIDE SEQUENCE</scope>
    <source>
        <strain evidence="2">3651</strain>
        <tissue evidence="2">Leaf</tissue>
    </source>
</reference>
<dbReference type="AlphaFoldDB" id="A0AAE1YL73"/>
<comment type="caution">
    <text evidence="2">The sequence shown here is derived from an EMBL/GenBank/DDBJ whole genome shotgun (WGS) entry which is preliminary data.</text>
</comment>
<evidence type="ECO:0000313" key="3">
    <source>
        <dbReference type="Proteomes" id="UP001293254"/>
    </source>
</evidence>
<dbReference type="PANTHER" id="PTHR34567:SF3">
    <property type="entry name" value="FK506-BINDING-LIKE PROTEIN"/>
    <property type="match status" value="1"/>
</dbReference>
<sequence>MESRRRQNNSRRSQYRRPHRGNWQPSVPSWEKDFCKEVGSMDWETLLQMKKFTHLYSNVITWNDSAGEEAFRNAKERYWAEINGRSCDISLLDPDLYIDKINWDSENDPEPWQDLESEPEIPNTEQDHEPVVIFGDSIMPDQAFSPAGWGDDEEFVDVPAQNPSAECGAPWEQSWGYPPSAWPVYSNEWGWSNVSDCAWPSYSNEWAWSNANDHFNYVGTGWSNERHDGEWGLSNDGNVTKAYADRYMSCYTNPRVQGMEGHYSNYTSRNDIEHYKAPHWGEQSGIDKRSTSRKWSPINSCGPVGDPAGIAVGRMLNREKRVS</sequence>